<feature type="domain" description="DUF5675" evidence="1">
    <location>
        <begin position="5"/>
        <end position="115"/>
    </location>
</feature>
<dbReference type="STRING" id="797419.SAMN05216556_1246"/>
<gene>
    <name evidence="2" type="ORF">SAMN04487908_12554</name>
</gene>
<dbReference type="AlphaFoldDB" id="A0A1M6M4N7"/>
<dbReference type="RefSeq" id="WP_073220712.1">
    <property type="nucleotide sequence ID" value="NZ_FNNS01000024.1"/>
</dbReference>
<reference evidence="3" key="1">
    <citation type="submission" date="2016-11" db="EMBL/GenBank/DDBJ databases">
        <authorList>
            <person name="Varghese N."/>
            <person name="Submissions S."/>
        </authorList>
    </citation>
    <scope>NUCLEOTIDE SEQUENCE [LARGE SCALE GENOMIC DNA]</scope>
    <source>
        <strain evidence="3">DSM 26349</strain>
    </source>
</reference>
<organism evidence="2 3">
    <name type="scientific">Aequorivita viscosa</name>
    <dbReference type="NCBI Taxonomy" id="797419"/>
    <lineage>
        <taxon>Bacteria</taxon>
        <taxon>Pseudomonadati</taxon>
        <taxon>Bacteroidota</taxon>
        <taxon>Flavobacteriia</taxon>
        <taxon>Flavobacteriales</taxon>
        <taxon>Flavobacteriaceae</taxon>
        <taxon>Aequorivita</taxon>
    </lineage>
</organism>
<accession>A0A1M6M4N7</accession>
<evidence type="ECO:0000313" key="2">
    <source>
        <dbReference type="EMBL" id="SHJ78412.1"/>
    </source>
</evidence>
<dbReference type="EMBL" id="FQYV01000025">
    <property type="protein sequence ID" value="SHJ78412.1"/>
    <property type="molecule type" value="Genomic_DNA"/>
</dbReference>
<dbReference type="OrthoDB" id="707810at2"/>
<dbReference type="Pfam" id="PF18925">
    <property type="entry name" value="DUF5675"/>
    <property type="match status" value="1"/>
</dbReference>
<protein>
    <recommendedName>
        <fullName evidence="1">DUF5675 domain-containing protein</fullName>
    </recommendedName>
</protein>
<dbReference type="InterPro" id="IPR043732">
    <property type="entry name" value="DUF5675"/>
</dbReference>
<evidence type="ECO:0000313" key="3">
    <source>
        <dbReference type="Proteomes" id="UP000184172"/>
    </source>
</evidence>
<proteinExistence type="predicted"/>
<dbReference type="Proteomes" id="UP000184172">
    <property type="component" value="Unassembled WGS sequence"/>
</dbReference>
<keyword evidence="3" id="KW-1185">Reference proteome</keyword>
<evidence type="ECO:0000259" key="1">
    <source>
        <dbReference type="Pfam" id="PF18925"/>
    </source>
</evidence>
<name>A0A1M6M4N7_9FLAO</name>
<sequence>MDLYLHRTHYKNGTNGILFHKHLFLCFCIELPWIVNKRNISCIPDGTYEMEPFYSPKFGHHLRIKNVPERLGILMHPANDALKELRGCIAPVSQLTGIGKGLGSRQALEKVMLRVEGVLEPGEVLFLTITSEHSGR</sequence>